<reference evidence="4" key="1">
    <citation type="journal article" date="2010" name="ISME J.">
        <title>The complete genome sequence of the algal symbiont Dinoroseobacter shibae: a hitchhiker's guide to life in the sea.</title>
        <authorList>
            <person name="Wagner-Dobler I."/>
            <person name="Ballhausen B."/>
            <person name="Berger M."/>
            <person name="Brinkhoff T."/>
            <person name="Buchholz I."/>
            <person name="Bunk B."/>
            <person name="Cypionka H."/>
            <person name="Daniel R."/>
            <person name="Drepper T."/>
            <person name="Gerdts G."/>
            <person name="Hahnke S."/>
            <person name="Han C."/>
            <person name="Jahn D."/>
            <person name="Kalhoefer D."/>
            <person name="Kiss H."/>
            <person name="Klenk H.P."/>
            <person name="Kyrpides N."/>
            <person name="Liebl W."/>
            <person name="Liesegang H."/>
            <person name="Meincke L."/>
            <person name="Pati A."/>
            <person name="Petersen J."/>
            <person name="Piekarski T."/>
            <person name="Pommerenke C."/>
            <person name="Pradella S."/>
            <person name="Pukall R."/>
            <person name="Rabus R."/>
            <person name="Stackebrandt E."/>
            <person name="Thole S."/>
            <person name="Thompson L."/>
            <person name="Tielen P."/>
            <person name="Tomasch J."/>
            <person name="von Jan M."/>
            <person name="Wanphrut N."/>
            <person name="Wichels A."/>
            <person name="Zech H."/>
            <person name="Simon M."/>
        </authorList>
    </citation>
    <scope>NUCLEOTIDE SEQUENCE [LARGE SCALE GENOMIC DNA]</scope>
    <source>
        <strain evidence="4">DSM 16493 / NCIMB 14021 / DFL 12</strain>
    </source>
</reference>
<evidence type="ECO:0000259" key="2">
    <source>
        <dbReference type="Pfam" id="PF12804"/>
    </source>
</evidence>
<sequence>MADIALLLAAGASSRMRGRDKLMELVDGTPLVARQAALAASVVPHVLVALPPAPHPRHAALDGLDVTRLSLPDSAEGMGGTLRGAVARLPADCTGLLLLLGDLPEITAEDLRAVLAARRTHPQARIWRGATEDGAPGHPILFAPDTFPDFARLSGDAGGQSVIARHRDHLHLVPLPGTRARRDLDTPEDWAAWRDMRSQTP</sequence>
<organism evidence="3 4">
    <name type="scientific">Dinoroseobacter shibae (strain DSM 16493 / NCIMB 14021 / DFL 12)</name>
    <dbReference type="NCBI Taxonomy" id="398580"/>
    <lineage>
        <taxon>Bacteria</taxon>
        <taxon>Pseudomonadati</taxon>
        <taxon>Pseudomonadota</taxon>
        <taxon>Alphaproteobacteria</taxon>
        <taxon>Rhodobacterales</taxon>
        <taxon>Roseobacteraceae</taxon>
        <taxon>Dinoroseobacter</taxon>
    </lineage>
</organism>
<dbReference type="RefSeq" id="WP_012178156.1">
    <property type="nucleotide sequence ID" value="NC_009952.1"/>
</dbReference>
<dbReference type="KEGG" id="dsh:Dshi_1484"/>
<evidence type="ECO:0000313" key="3">
    <source>
        <dbReference type="EMBL" id="ABV93226.1"/>
    </source>
</evidence>
<dbReference type="EMBL" id="CP000830">
    <property type="protein sequence ID" value="ABV93226.1"/>
    <property type="molecule type" value="Genomic_DNA"/>
</dbReference>
<dbReference type="InterPro" id="IPR029044">
    <property type="entry name" value="Nucleotide-diphossugar_trans"/>
</dbReference>
<dbReference type="STRING" id="398580.Dshi_1484"/>
<dbReference type="GO" id="GO:0016779">
    <property type="term" value="F:nucleotidyltransferase activity"/>
    <property type="evidence" value="ECO:0007669"/>
    <property type="project" value="UniProtKB-ARBA"/>
</dbReference>
<dbReference type="Pfam" id="PF12804">
    <property type="entry name" value="NTP_transf_3"/>
    <property type="match status" value="1"/>
</dbReference>
<keyword evidence="4" id="KW-1185">Reference proteome</keyword>
<dbReference type="AlphaFoldDB" id="A8LK27"/>
<dbReference type="Gene3D" id="3.90.550.10">
    <property type="entry name" value="Spore Coat Polysaccharide Biosynthesis Protein SpsA, Chain A"/>
    <property type="match status" value="1"/>
</dbReference>
<accession>A8LK27</accession>
<dbReference type="PANTHER" id="PTHR43777:SF1">
    <property type="entry name" value="MOLYBDENUM COFACTOR CYTIDYLYLTRANSFERASE"/>
    <property type="match status" value="1"/>
</dbReference>
<dbReference type="OrthoDB" id="9779263at2"/>
<keyword evidence="1" id="KW-0460">Magnesium</keyword>
<protein>
    <recommendedName>
        <fullName evidence="2">MobA-like NTP transferase domain-containing protein</fullName>
    </recommendedName>
</protein>
<dbReference type="Proteomes" id="UP000006833">
    <property type="component" value="Chromosome"/>
</dbReference>
<name>A8LK27_DINSH</name>
<proteinExistence type="predicted"/>
<dbReference type="HOGENOM" id="CLU_061980_4_0_5"/>
<feature type="domain" description="MobA-like NTP transferase" evidence="2">
    <location>
        <begin position="5"/>
        <end position="167"/>
    </location>
</feature>
<dbReference type="CDD" id="cd04182">
    <property type="entry name" value="GT_2_like_f"/>
    <property type="match status" value="1"/>
</dbReference>
<dbReference type="eggNOG" id="COG2068">
    <property type="taxonomic scope" value="Bacteria"/>
</dbReference>
<dbReference type="InterPro" id="IPR025877">
    <property type="entry name" value="MobA-like_NTP_Trfase"/>
</dbReference>
<evidence type="ECO:0000256" key="1">
    <source>
        <dbReference type="ARBA" id="ARBA00022842"/>
    </source>
</evidence>
<gene>
    <name evidence="3" type="ordered locus">Dshi_1484</name>
</gene>
<evidence type="ECO:0000313" key="4">
    <source>
        <dbReference type="Proteomes" id="UP000006833"/>
    </source>
</evidence>
<dbReference type="PANTHER" id="PTHR43777">
    <property type="entry name" value="MOLYBDENUM COFACTOR CYTIDYLYLTRANSFERASE"/>
    <property type="match status" value="1"/>
</dbReference>
<dbReference type="SUPFAM" id="SSF53448">
    <property type="entry name" value="Nucleotide-diphospho-sugar transferases"/>
    <property type="match status" value="1"/>
</dbReference>